<dbReference type="KEGG" id="loi:92359124"/>
<gene>
    <name evidence="3" type="ORF">LSCM4_03176</name>
</gene>
<evidence type="ECO:0000256" key="1">
    <source>
        <dbReference type="SAM" id="MobiDB-lite"/>
    </source>
</evidence>
<sequence length="56" mass="5801">MSFASHSWMRASCFLAAALSSTTQEWRTRPRTAAPPSSGTGTAALPACRCASSPAV</sequence>
<evidence type="ECO:0000256" key="2">
    <source>
        <dbReference type="SAM" id="SignalP"/>
    </source>
</evidence>
<dbReference type="EMBL" id="JAFHLR010000031">
    <property type="protein sequence ID" value="KAG5471625.1"/>
    <property type="molecule type" value="Genomic_DNA"/>
</dbReference>
<comment type="caution">
    <text evidence="3">The sequence shown here is derived from an EMBL/GenBank/DDBJ whole genome shotgun (WGS) entry which is preliminary data.</text>
</comment>
<proteinExistence type="predicted"/>
<evidence type="ECO:0000313" key="4">
    <source>
        <dbReference type="Proteomes" id="UP000674143"/>
    </source>
</evidence>
<evidence type="ECO:0000313" key="3">
    <source>
        <dbReference type="EMBL" id="KAG5471625.1"/>
    </source>
</evidence>
<dbReference type="RefSeq" id="XP_067060742.1">
    <property type="nucleotide sequence ID" value="XM_067205190.1"/>
</dbReference>
<feature type="region of interest" description="Disordered" evidence="1">
    <location>
        <begin position="24"/>
        <end position="43"/>
    </location>
</feature>
<accession>A0A836H742</accession>
<feature type="signal peptide" evidence="2">
    <location>
        <begin position="1"/>
        <end position="23"/>
    </location>
</feature>
<keyword evidence="4" id="KW-1185">Reference proteome</keyword>
<organism evidence="3 4">
    <name type="scientific">Leishmania orientalis</name>
    <dbReference type="NCBI Taxonomy" id="2249476"/>
    <lineage>
        <taxon>Eukaryota</taxon>
        <taxon>Discoba</taxon>
        <taxon>Euglenozoa</taxon>
        <taxon>Kinetoplastea</taxon>
        <taxon>Metakinetoplastina</taxon>
        <taxon>Trypanosomatida</taxon>
        <taxon>Trypanosomatidae</taxon>
        <taxon>Leishmaniinae</taxon>
        <taxon>Leishmania</taxon>
    </lineage>
</organism>
<name>A0A836H742_9TRYP</name>
<dbReference type="AlphaFoldDB" id="A0A836H742"/>
<feature type="chain" id="PRO_5032434594" evidence="2">
    <location>
        <begin position="24"/>
        <end position="56"/>
    </location>
</feature>
<reference evidence="3 4" key="1">
    <citation type="submission" date="2021-02" db="EMBL/GenBank/DDBJ databases">
        <title>Leishmania (Mundinia) orientalis Genome sequencing and assembly.</title>
        <authorList>
            <person name="Almutairi H."/>
            <person name="Gatherer D."/>
        </authorList>
    </citation>
    <scope>NUCLEOTIDE SEQUENCE [LARGE SCALE GENOMIC DNA]</scope>
    <source>
        <strain evidence="3">LSCM4</strain>
    </source>
</reference>
<protein>
    <submittedName>
        <fullName evidence="3">Uncharacterized protein</fullName>
    </submittedName>
</protein>
<keyword evidence="2" id="KW-0732">Signal</keyword>
<dbReference type="Proteomes" id="UP000674143">
    <property type="component" value="Chromosome 31"/>
</dbReference>
<dbReference type="GeneID" id="92359124"/>